<keyword evidence="2" id="KW-1185">Reference proteome</keyword>
<comment type="caution">
    <text evidence="1">The sequence shown here is derived from an EMBL/GenBank/DDBJ whole genome shotgun (WGS) entry which is preliminary data.</text>
</comment>
<dbReference type="Proteomes" id="UP001241377">
    <property type="component" value="Unassembled WGS sequence"/>
</dbReference>
<evidence type="ECO:0000313" key="2">
    <source>
        <dbReference type="Proteomes" id="UP001241377"/>
    </source>
</evidence>
<reference evidence="1" key="1">
    <citation type="submission" date="2023-04" db="EMBL/GenBank/DDBJ databases">
        <title>Draft Genome sequencing of Naganishia species isolated from polar environments using Oxford Nanopore Technology.</title>
        <authorList>
            <person name="Leo P."/>
            <person name="Venkateswaran K."/>
        </authorList>
    </citation>
    <scope>NUCLEOTIDE SEQUENCE</scope>
    <source>
        <strain evidence="1">MNA-CCFEE 5261</strain>
    </source>
</reference>
<accession>A0ACC2V3V5</accession>
<protein>
    <submittedName>
        <fullName evidence="1">Uncharacterized protein</fullName>
    </submittedName>
</protein>
<dbReference type="EMBL" id="JASBWR010000120">
    <property type="protein sequence ID" value="KAJ9093659.1"/>
    <property type="molecule type" value="Genomic_DNA"/>
</dbReference>
<gene>
    <name evidence="1" type="ORF">QFC19_008248</name>
</gene>
<sequence length="853" mass="94499">MTSQAPTPASVYLNTVCPGIHHLDYNSFYLTRNKQHGDDYAVDWPFADEDSQQGGAPMTSGKTANLTPSYLNIARPPLNSTVESTTYLSLPHHVTSSFRQLLDAKGGHLDAGLQIGANVNSLAHDAFRLVHLNPGCLTTIINNLCSISLPNDYSEATEFNTSANSNKNPFHKLTNNFSKILKVTSTSLNLSTERTDLLNLNSPNNFVHKILDYDPSTYSEQILSPSIKKFLVSVNINVLNVIGIDANGNYVNVEDVQDRSWLTIEDRSESHDKTPPEPVNKTIDRPLLRLQLNPHSVVTSLKAVSMHGRHVVVLGLDNGTVAYIDLTDLRYVTFSEFEPSAGPDNASVSSTFTHTGAEVAITSLDIMSHPRYPFLVLAGLANGEVVIIDPHCSIEDRKQKYTKEVVGQDHFATYFKKFDLSLTGSPHTPNHTGYIVGHFKISHKPITCIKTTLPYGLDYESLGPMIMAIGSDDGLVKFLDLNFTYEHNYGESNDPTKNTLVTDVISNYFNEGISSIDFSPDGKFVCIAGTGDLVEVFKMCYYNVNGLIARQGNRRSPSPLPIYGGKRSRSGTLNSTSSANHNWLSPSATSVDLHPYELDMPQYPPILKDIKITVRFKGHVNKIHRVSFVPCKNSTTYKLISCGFDGMVIIWEFDYRALPKVKRPRSAPVKKTQSSGMTEPSTKAPAPAKSNVSPRLPSGVIHSLHTRSRSGADEALTSTLSINSTTFNNLNNSLNNMNNGPLNNIKSVLGSSNKPETKTVKNQDEQVKIVNALYRSLFDLRLRKYNARYGVKRKSILHAIINDKFVPFVEISLLKLDMSRWFSDGKVEGTHFDLDNFWVFGKNGDILRYSPST</sequence>
<name>A0ACC2V3V5_9TREE</name>
<evidence type="ECO:0000313" key="1">
    <source>
        <dbReference type="EMBL" id="KAJ9093659.1"/>
    </source>
</evidence>
<proteinExistence type="predicted"/>
<organism evidence="1 2">
    <name type="scientific">Naganishia cerealis</name>
    <dbReference type="NCBI Taxonomy" id="610337"/>
    <lineage>
        <taxon>Eukaryota</taxon>
        <taxon>Fungi</taxon>
        <taxon>Dikarya</taxon>
        <taxon>Basidiomycota</taxon>
        <taxon>Agaricomycotina</taxon>
        <taxon>Tremellomycetes</taxon>
        <taxon>Filobasidiales</taxon>
        <taxon>Filobasidiaceae</taxon>
        <taxon>Naganishia</taxon>
    </lineage>
</organism>